<evidence type="ECO:0000256" key="6">
    <source>
        <dbReference type="ARBA" id="ARBA00022840"/>
    </source>
</evidence>
<proteinExistence type="predicted"/>
<accession>A0A077ZQ29</accession>
<dbReference type="Proteomes" id="UP000039865">
    <property type="component" value="Unassembled WGS sequence"/>
</dbReference>
<evidence type="ECO:0000256" key="1">
    <source>
        <dbReference type="ARBA" id="ARBA00012513"/>
    </source>
</evidence>
<evidence type="ECO:0000256" key="7">
    <source>
        <dbReference type="ARBA" id="ARBA00047899"/>
    </source>
</evidence>
<evidence type="ECO:0000259" key="10">
    <source>
        <dbReference type="PROSITE" id="PS50011"/>
    </source>
</evidence>
<dbReference type="CDD" id="cd08215">
    <property type="entry name" value="STKc_Nek"/>
    <property type="match status" value="1"/>
</dbReference>
<dbReference type="PROSITE" id="PS00108">
    <property type="entry name" value="PROTEIN_KINASE_ST"/>
    <property type="match status" value="1"/>
</dbReference>
<evidence type="ECO:0000256" key="2">
    <source>
        <dbReference type="ARBA" id="ARBA00022527"/>
    </source>
</evidence>
<organism evidence="11 12">
    <name type="scientific">Stylonychia lemnae</name>
    <name type="common">Ciliate</name>
    <dbReference type="NCBI Taxonomy" id="5949"/>
    <lineage>
        <taxon>Eukaryota</taxon>
        <taxon>Sar</taxon>
        <taxon>Alveolata</taxon>
        <taxon>Ciliophora</taxon>
        <taxon>Intramacronucleata</taxon>
        <taxon>Spirotrichea</taxon>
        <taxon>Stichotrichia</taxon>
        <taxon>Sporadotrichida</taxon>
        <taxon>Oxytrichidae</taxon>
        <taxon>Stylonychinae</taxon>
        <taxon>Stylonychia</taxon>
    </lineage>
</organism>
<name>A0A077ZQ29_STYLE</name>
<evidence type="ECO:0000256" key="8">
    <source>
        <dbReference type="ARBA" id="ARBA00048679"/>
    </source>
</evidence>
<feature type="region of interest" description="Disordered" evidence="9">
    <location>
        <begin position="280"/>
        <end position="307"/>
    </location>
</feature>
<feature type="compositionally biased region" description="Polar residues" evidence="9">
    <location>
        <begin position="637"/>
        <end position="649"/>
    </location>
</feature>
<keyword evidence="4" id="KW-0547">Nucleotide-binding</keyword>
<dbReference type="AlphaFoldDB" id="A0A077ZQ29"/>
<protein>
    <recommendedName>
        <fullName evidence="1">non-specific serine/threonine protein kinase</fullName>
        <ecNumber evidence="1">2.7.11.1</ecNumber>
    </recommendedName>
</protein>
<dbReference type="PROSITE" id="PS50011">
    <property type="entry name" value="PROTEIN_KINASE_DOM"/>
    <property type="match status" value="1"/>
</dbReference>
<dbReference type="OrthoDB" id="248923at2759"/>
<dbReference type="GO" id="GO:0005524">
    <property type="term" value="F:ATP binding"/>
    <property type="evidence" value="ECO:0007669"/>
    <property type="project" value="UniProtKB-KW"/>
</dbReference>
<dbReference type="SMART" id="SM00220">
    <property type="entry name" value="S_TKc"/>
    <property type="match status" value="1"/>
</dbReference>
<dbReference type="PANTHER" id="PTHR44899">
    <property type="entry name" value="CAMK FAMILY PROTEIN KINASE"/>
    <property type="match status" value="1"/>
</dbReference>
<dbReference type="Pfam" id="PF00069">
    <property type="entry name" value="Pkinase"/>
    <property type="match status" value="1"/>
</dbReference>
<dbReference type="PANTHER" id="PTHR44899:SF3">
    <property type="entry name" value="SERINE_THREONINE-PROTEIN KINASE NEK1"/>
    <property type="match status" value="1"/>
</dbReference>
<comment type="catalytic activity">
    <reaction evidence="7">
        <text>L-threonyl-[protein] + ATP = O-phospho-L-threonyl-[protein] + ADP + H(+)</text>
        <dbReference type="Rhea" id="RHEA:46608"/>
        <dbReference type="Rhea" id="RHEA-COMP:11060"/>
        <dbReference type="Rhea" id="RHEA-COMP:11605"/>
        <dbReference type="ChEBI" id="CHEBI:15378"/>
        <dbReference type="ChEBI" id="CHEBI:30013"/>
        <dbReference type="ChEBI" id="CHEBI:30616"/>
        <dbReference type="ChEBI" id="CHEBI:61977"/>
        <dbReference type="ChEBI" id="CHEBI:456216"/>
        <dbReference type="EC" id="2.7.11.1"/>
    </reaction>
</comment>
<dbReference type="Gene3D" id="1.10.510.10">
    <property type="entry name" value="Transferase(Phosphotransferase) domain 1"/>
    <property type="match status" value="1"/>
</dbReference>
<dbReference type="InterPro" id="IPR008271">
    <property type="entry name" value="Ser/Thr_kinase_AS"/>
</dbReference>
<keyword evidence="5 11" id="KW-0418">Kinase</keyword>
<dbReference type="InParanoid" id="A0A077ZQ29"/>
<gene>
    <name evidence="11" type="primary">Contig7579.g8086</name>
    <name evidence="11" type="ORF">STYLEM_959</name>
</gene>
<dbReference type="EMBL" id="CCKQ01000915">
    <property type="protein sequence ID" value="CDW72008.1"/>
    <property type="molecule type" value="Genomic_DNA"/>
</dbReference>
<reference evidence="11 12" key="1">
    <citation type="submission" date="2014-06" db="EMBL/GenBank/DDBJ databases">
        <authorList>
            <person name="Swart Estienne"/>
        </authorList>
    </citation>
    <scope>NUCLEOTIDE SEQUENCE [LARGE SCALE GENOMIC DNA]</scope>
    <source>
        <strain evidence="11 12">130c</strain>
    </source>
</reference>
<feature type="domain" description="Protein kinase" evidence="10">
    <location>
        <begin position="1"/>
        <end position="226"/>
    </location>
</feature>
<feature type="compositionally biased region" description="Polar residues" evidence="9">
    <location>
        <begin position="296"/>
        <end position="305"/>
    </location>
</feature>
<dbReference type="EC" id="2.7.11.1" evidence="1"/>
<evidence type="ECO:0000256" key="9">
    <source>
        <dbReference type="SAM" id="MobiDB-lite"/>
    </source>
</evidence>
<evidence type="ECO:0000256" key="4">
    <source>
        <dbReference type="ARBA" id="ARBA00022741"/>
    </source>
</evidence>
<keyword evidence="6" id="KW-0067">ATP-binding</keyword>
<dbReference type="Gene3D" id="3.30.200.20">
    <property type="entry name" value="Phosphorylase Kinase, domain 1"/>
    <property type="match status" value="1"/>
</dbReference>
<evidence type="ECO:0000256" key="5">
    <source>
        <dbReference type="ARBA" id="ARBA00022777"/>
    </source>
</evidence>
<keyword evidence="12" id="KW-1185">Reference proteome</keyword>
<dbReference type="GO" id="GO:0004674">
    <property type="term" value="F:protein serine/threonine kinase activity"/>
    <property type="evidence" value="ECO:0007669"/>
    <property type="project" value="UniProtKB-KW"/>
</dbReference>
<comment type="catalytic activity">
    <reaction evidence="8">
        <text>L-seryl-[protein] + ATP = O-phospho-L-seryl-[protein] + ADP + H(+)</text>
        <dbReference type="Rhea" id="RHEA:17989"/>
        <dbReference type="Rhea" id="RHEA-COMP:9863"/>
        <dbReference type="Rhea" id="RHEA-COMP:11604"/>
        <dbReference type="ChEBI" id="CHEBI:15378"/>
        <dbReference type="ChEBI" id="CHEBI:29999"/>
        <dbReference type="ChEBI" id="CHEBI:30616"/>
        <dbReference type="ChEBI" id="CHEBI:83421"/>
        <dbReference type="ChEBI" id="CHEBI:456216"/>
        <dbReference type="EC" id="2.7.11.1"/>
    </reaction>
</comment>
<sequence length="765" mass="88026">MAKLSDKEKQNALNEVRILASIQHPNVIAYKEAFFDENSSTLCIVMEFADGGDLYQKIIDHQKRSSTFPEREIWQIIGQMTKGLKALHDKNILHRDLKCANVFLNRDGTVKMGDLNVSKVANKNGGLLLTQTGTPYYASPEVWKDQPYDYRSDIWSLGCVIYEMISLQPPFQAQNMDQLYKKVLSGQYPPISNSFSKELSEILAQLLQVIPQKRPSCDTILSHPKIVGLGINAHQDPVSQGDDNLDLLKTLHMPLNLNQLGKILPKSKYQKKTPVIKLEDINLSQRRQGSNDKRNNGYSQSQEVQLPQIREIESVQQDRRSRLAQNVPIAQLQARALSREASQESLVQMKTRRILQEQQKQRQGVNQIELSRQGIEQSRNQSLIEKYQSPQVDRRVQNSQNKNDRIALQDLNPVHMNNKLNTPQSMQSNQNQGSLLQRQMSHQRELITPNGNSNRQHHEQLAGMIRCNQNVMSAKELRNKYYAPIEQIRKDLSEMSMNYERQHHDSILHAIDGGRGRQNYSHIVNDSINQRQNLLGRGNYENQYERINSQQRQLLPNSYDNRHQVLPPNIMAQKRYSQNSNAQLQQLPSRNAIQQLVPHTPKQPGSANYDLNQGSRTKRIIINDENRNLRQIPSRADNYNQNISRNQSNQEDESQILKQMHKQAQMNMRNQQPVKTNYNRRGVRGNENYDPLAQYKPASQQQNMGLKLHIDNDSIQTERGYHGVPSNIGHRPIPISVNNGAITNRNVQSHNNALPVYNGLRYRRA</sequence>
<feature type="region of interest" description="Disordered" evidence="9">
    <location>
        <begin position="629"/>
        <end position="654"/>
    </location>
</feature>
<evidence type="ECO:0000313" key="12">
    <source>
        <dbReference type="Proteomes" id="UP000039865"/>
    </source>
</evidence>
<dbReference type="InterPro" id="IPR000719">
    <property type="entry name" value="Prot_kinase_dom"/>
</dbReference>
<dbReference type="InterPro" id="IPR051131">
    <property type="entry name" value="NEK_Ser/Thr_kinase_NIMA"/>
</dbReference>
<keyword evidence="3" id="KW-0808">Transferase</keyword>
<evidence type="ECO:0000313" key="11">
    <source>
        <dbReference type="EMBL" id="CDW72008.1"/>
    </source>
</evidence>
<dbReference type="SUPFAM" id="SSF56112">
    <property type="entry name" value="Protein kinase-like (PK-like)"/>
    <property type="match status" value="1"/>
</dbReference>
<keyword evidence="2" id="KW-0723">Serine/threonine-protein kinase</keyword>
<dbReference type="InterPro" id="IPR011009">
    <property type="entry name" value="Kinase-like_dom_sf"/>
</dbReference>
<evidence type="ECO:0000256" key="3">
    <source>
        <dbReference type="ARBA" id="ARBA00022679"/>
    </source>
</evidence>